<evidence type="ECO:0000259" key="3">
    <source>
        <dbReference type="Pfam" id="PF14016"/>
    </source>
</evidence>
<feature type="chain" id="PRO_5030680351" description="DUF4232 domain-containing protein" evidence="2">
    <location>
        <begin position="27"/>
        <end position="493"/>
    </location>
</feature>
<keyword evidence="5" id="KW-1185">Reference proteome</keyword>
<feature type="signal peptide" evidence="2">
    <location>
        <begin position="1"/>
        <end position="26"/>
    </location>
</feature>
<comment type="caution">
    <text evidence="4">The sequence shown here is derived from an EMBL/GenBank/DDBJ whole genome shotgun (WGS) entry which is preliminary data.</text>
</comment>
<feature type="region of interest" description="Disordered" evidence="1">
    <location>
        <begin position="26"/>
        <end position="46"/>
    </location>
</feature>
<dbReference type="Proteomes" id="UP000540989">
    <property type="component" value="Unassembled WGS sequence"/>
</dbReference>
<feature type="compositionally biased region" description="Pro residues" evidence="1">
    <location>
        <begin position="33"/>
        <end position="46"/>
    </location>
</feature>
<proteinExistence type="predicted"/>
<evidence type="ECO:0000313" key="4">
    <source>
        <dbReference type="EMBL" id="MBB5061381.1"/>
    </source>
</evidence>
<protein>
    <recommendedName>
        <fullName evidence="3">DUF4232 domain-containing protein</fullName>
    </recommendedName>
</protein>
<sequence>MKVVWPNWICLLASALALSAAATGNAQNTPSVAAPPPGSAATQPPPLCNPASIDATFTFANIPAGEQTVSLHFQNQGSTACRLEGQAGASFAVDGHSMAIENCWLCDQQDRPLPYPERQTIDQALLAPGERATVDLHWATTGSSCQWADWADFVVQWALPPTGYLFIPSGWPLRICSSVRSSGYRLGADLPSIATVIDGALRISVLPNPVYSDERATLHVERTDQKAPAGETTGCANLYTVRHGPEIGTRLDPLTTKVSYPIASFTPEQIREDQERAWPSWKRDRMRTCDVGAGWTIVDAEISASDLAQVTHIEWRTALAQPTFLTAAAKFTVLGVDTLPPNWGESAAGIRAGLSVDHATFIEGEKIPLHLRWENVDATEPLGQGECAEPRPILEIQDFEHNVLRTIPMEPMCSGHGWGPFGIDHGKPQRAFYEFTTTELPHPGVYYLVSVWSPHVLYGEAEPSRRRAGKFGGVYSTARSLPVRVEIVAKRNP</sequence>
<dbReference type="AlphaFoldDB" id="A0A7W8E768"/>
<evidence type="ECO:0000256" key="1">
    <source>
        <dbReference type="SAM" id="MobiDB-lite"/>
    </source>
</evidence>
<keyword evidence="2" id="KW-0732">Signal</keyword>
<evidence type="ECO:0000313" key="5">
    <source>
        <dbReference type="Proteomes" id="UP000540989"/>
    </source>
</evidence>
<accession>A0A7W8E768</accession>
<dbReference type="InterPro" id="IPR025326">
    <property type="entry name" value="DUF4232"/>
</dbReference>
<dbReference type="EMBL" id="JACHIP010000039">
    <property type="protein sequence ID" value="MBB5061381.1"/>
    <property type="molecule type" value="Genomic_DNA"/>
</dbReference>
<reference evidence="4 5" key="1">
    <citation type="submission" date="2020-08" db="EMBL/GenBank/DDBJ databases">
        <title>Genomic Encyclopedia of Type Strains, Phase IV (KMG-V): Genome sequencing to study the core and pangenomes of soil and plant-associated prokaryotes.</title>
        <authorList>
            <person name="Whitman W."/>
        </authorList>
    </citation>
    <scope>NUCLEOTIDE SEQUENCE [LARGE SCALE GENOMIC DNA]</scope>
    <source>
        <strain evidence="4 5">M8UP14</strain>
    </source>
</reference>
<gene>
    <name evidence="4" type="ORF">HDF16_006117</name>
</gene>
<feature type="domain" description="DUF4232" evidence="3">
    <location>
        <begin position="48"/>
        <end position="144"/>
    </location>
</feature>
<name>A0A7W8E768_9BACT</name>
<dbReference type="Pfam" id="PF14016">
    <property type="entry name" value="DUF4232"/>
    <property type="match status" value="1"/>
</dbReference>
<evidence type="ECO:0000256" key="2">
    <source>
        <dbReference type="SAM" id="SignalP"/>
    </source>
</evidence>
<organism evidence="4 5">
    <name type="scientific">Granulicella aggregans</name>
    <dbReference type="NCBI Taxonomy" id="474949"/>
    <lineage>
        <taxon>Bacteria</taxon>
        <taxon>Pseudomonadati</taxon>
        <taxon>Acidobacteriota</taxon>
        <taxon>Terriglobia</taxon>
        <taxon>Terriglobales</taxon>
        <taxon>Acidobacteriaceae</taxon>
        <taxon>Granulicella</taxon>
    </lineage>
</organism>